<feature type="transmembrane region" description="Helical" evidence="9">
    <location>
        <begin position="261"/>
        <end position="282"/>
    </location>
</feature>
<dbReference type="Gene3D" id="3.40.190.10">
    <property type="entry name" value="Periplasmic binding protein-like II"/>
    <property type="match status" value="2"/>
</dbReference>
<dbReference type="Gene3D" id="3.30.450.20">
    <property type="entry name" value="PAS domain"/>
    <property type="match status" value="1"/>
</dbReference>
<evidence type="ECO:0000256" key="4">
    <source>
        <dbReference type="ARBA" id="ARBA00022679"/>
    </source>
</evidence>
<dbReference type="SMART" id="SM00387">
    <property type="entry name" value="HATPase_c"/>
    <property type="match status" value="1"/>
</dbReference>
<evidence type="ECO:0000259" key="10">
    <source>
        <dbReference type="PROSITE" id="PS50109"/>
    </source>
</evidence>
<dbReference type="InterPro" id="IPR005467">
    <property type="entry name" value="His_kinase_dom"/>
</dbReference>
<dbReference type="InterPro" id="IPR035965">
    <property type="entry name" value="PAS-like_dom_sf"/>
</dbReference>
<protein>
    <recommendedName>
        <fullName evidence="2">histidine kinase</fullName>
        <ecNumber evidence="2">2.7.13.3</ecNumber>
    </recommendedName>
</protein>
<dbReference type="PRINTS" id="PR00344">
    <property type="entry name" value="BCTRLSENSOR"/>
</dbReference>
<dbReference type="SMART" id="SM00388">
    <property type="entry name" value="HisKA"/>
    <property type="match status" value="1"/>
</dbReference>
<dbReference type="GO" id="GO:0005524">
    <property type="term" value="F:ATP binding"/>
    <property type="evidence" value="ECO:0007669"/>
    <property type="project" value="UniProtKB-KW"/>
</dbReference>
<dbReference type="Gene3D" id="3.30.565.10">
    <property type="entry name" value="Histidine kinase-like ATPase, C-terminal domain"/>
    <property type="match status" value="1"/>
</dbReference>
<dbReference type="Pfam" id="PF00497">
    <property type="entry name" value="SBP_bac_3"/>
    <property type="match status" value="1"/>
</dbReference>
<evidence type="ECO:0000256" key="5">
    <source>
        <dbReference type="ARBA" id="ARBA00022741"/>
    </source>
</evidence>
<evidence type="ECO:0000313" key="11">
    <source>
        <dbReference type="EMBL" id="GEB30795.1"/>
    </source>
</evidence>
<evidence type="ECO:0000256" key="7">
    <source>
        <dbReference type="ARBA" id="ARBA00022840"/>
    </source>
</evidence>
<keyword evidence="9" id="KW-0472">Membrane</keyword>
<keyword evidence="4" id="KW-0808">Transferase</keyword>
<dbReference type="Gene3D" id="1.10.287.130">
    <property type="match status" value="1"/>
</dbReference>
<dbReference type="InterPro" id="IPR013656">
    <property type="entry name" value="PAS_4"/>
</dbReference>
<evidence type="ECO:0000256" key="1">
    <source>
        <dbReference type="ARBA" id="ARBA00000085"/>
    </source>
</evidence>
<organism evidence="11 12">
    <name type="scientific">Brevibacillus parabrevis</name>
    <dbReference type="NCBI Taxonomy" id="54914"/>
    <lineage>
        <taxon>Bacteria</taxon>
        <taxon>Bacillati</taxon>
        <taxon>Bacillota</taxon>
        <taxon>Bacilli</taxon>
        <taxon>Bacillales</taxon>
        <taxon>Paenibacillaceae</taxon>
        <taxon>Brevibacillus</taxon>
    </lineage>
</organism>
<accession>A0A4Y3PDS9</accession>
<reference evidence="11 12" key="1">
    <citation type="submission" date="2019-06" db="EMBL/GenBank/DDBJ databases">
        <title>Whole genome shotgun sequence of Brevibacillus parabrevis NBRC 12334.</title>
        <authorList>
            <person name="Hosoyama A."/>
            <person name="Uohara A."/>
            <person name="Ohji S."/>
            <person name="Ichikawa N."/>
        </authorList>
    </citation>
    <scope>NUCLEOTIDE SEQUENCE [LARGE SCALE GENOMIC DNA]</scope>
    <source>
        <strain evidence="11 12">NBRC 12334</strain>
    </source>
</reference>
<keyword evidence="8" id="KW-0902">Two-component regulatory system</keyword>
<dbReference type="SMART" id="SM00062">
    <property type="entry name" value="PBPb"/>
    <property type="match status" value="1"/>
</dbReference>
<dbReference type="CDD" id="cd13704">
    <property type="entry name" value="PBP2_HisK"/>
    <property type="match status" value="1"/>
</dbReference>
<dbReference type="SUPFAM" id="SSF53850">
    <property type="entry name" value="Periplasmic binding protein-like II"/>
    <property type="match status" value="1"/>
</dbReference>
<dbReference type="EC" id="2.7.13.3" evidence="2"/>
<dbReference type="InterPro" id="IPR036097">
    <property type="entry name" value="HisK_dim/P_sf"/>
</dbReference>
<feature type="domain" description="Histidine kinase" evidence="10">
    <location>
        <begin position="430"/>
        <end position="640"/>
    </location>
</feature>
<proteinExistence type="predicted"/>
<dbReference type="PANTHER" id="PTHR43065">
    <property type="entry name" value="SENSOR HISTIDINE KINASE"/>
    <property type="match status" value="1"/>
</dbReference>
<dbReference type="SUPFAM" id="SSF55874">
    <property type="entry name" value="ATPase domain of HSP90 chaperone/DNA topoisomerase II/histidine kinase"/>
    <property type="match status" value="1"/>
</dbReference>
<keyword evidence="3" id="KW-0597">Phosphoprotein</keyword>
<keyword evidence="9" id="KW-1133">Transmembrane helix</keyword>
<dbReference type="Pfam" id="PF08448">
    <property type="entry name" value="PAS_4"/>
    <property type="match status" value="1"/>
</dbReference>
<name>A0A4Y3PDS9_BREPA</name>
<dbReference type="CDD" id="cd00082">
    <property type="entry name" value="HisKA"/>
    <property type="match status" value="1"/>
</dbReference>
<dbReference type="Pfam" id="PF00512">
    <property type="entry name" value="HisKA"/>
    <property type="match status" value="1"/>
</dbReference>
<dbReference type="GO" id="GO:0000155">
    <property type="term" value="F:phosphorelay sensor kinase activity"/>
    <property type="evidence" value="ECO:0007669"/>
    <property type="project" value="InterPro"/>
</dbReference>
<dbReference type="RefSeq" id="WP_122963053.1">
    <property type="nucleotide sequence ID" value="NZ_BJMH01000001.1"/>
</dbReference>
<dbReference type="SUPFAM" id="SSF55785">
    <property type="entry name" value="PYP-like sensor domain (PAS domain)"/>
    <property type="match status" value="1"/>
</dbReference>
<dbReference type="InterPro" id="IPR004358">
    <property type="entry name" value="Sig_transdc_His_kin-like_C"/>
</dbReference>
<dbReference type="PANTHER" id="PTHR43065:SF10">
    <property type="entry name" value="PEROXIDE STRESS-ACTIVATED HISTIDINE KINASE MAK3"/>
    <property type="match status" value="1"/>
</dbReference>
<keyword evidence="9" id="KW-0812">Transmembrane</keyword>
<dbReference type="Pfam" id="PF02518">
    <property type="entry name" value="HATPase_c"/>
    <property type="match status" value="1"/>
</dbReference>
<dbReference type="InterPro" id="IPR001638">
    <property type="entry name" value="Solute-binding_3/MltF_N"/>
</dbReference>
<evidence type="ECO:0000256" key="6">
    <source>
        <dbReference type="ARBA" id="ARBA00022777"/>
    </source>
</evidence>
<dbReference type="SUPFAM" id="SSF47384">
    <property type="entry name" value="Homodimeric domain of signal transducing histidine kinase"/>
    <property type="match status" value="1"/>
</dbReference>
<dbReference type="InterPro" id="IPR003594">
    <property type="entry name" value="HATPase_dom"/>
</dbReference>
<evidence type="ECO:0000256" key="8">
    <source>
        <dbReference type="ARBA" id="ARBA00023012"/>
    </source>
</evidence>
<evidence type="ECO:0000256" key="2">
    <source>
        <dbReference type="ARBA" id="ARBA00012438"/>
    </source>
</evidence>
<keyword evidence="7" id="KW-0067">ATP-binding</keyword>
<dbReference type="InterPro" id="IPR036890">
    <property type="entry name" value="HATPase_C_sf"/>
</dbReference>
<dbReference type="AlphaFoldDB" id="A0A4Y3PDS9"/>
<dbReference type="STRING" id="54914.AV540_13295"/>
<evidence type="ECO:0000256" key="9">
    <source>
        <dbReference type="SAM" id="Phobius"/>
    </source>
</evidence>
<comment type="catalytic activity">
    <reaction evidence="1">
        <text>ATP + protein L-histidine = ADP + protein N-phospho-L-histidine.</text>
        <dbReference type="EC" id="2.7.13.3"/>
    </reaction>
</comment>
<keyword evidence="5" id="KW-0547">Nucleotide-binding</keyword>
<dbReference type="EMBL" id="BJMH01000001">
    <property type="protein sequence ID" value="GEB30795.1"/>
    <property type="molecule type" value="Genomic_DNA"/>
</dbReference>
<keyword evidence="6" id="KW-0418">Kinase</keyword>
<evidence type="ECO:0000256" key="3">
    <source>
        <dbReference type="ARBA" id="ARBA00022553"/>
    </source>
</evidence>
<evidence type="ECO:0000313" key="12">
    <source>
        <dbReference type="Proteomes" id="UP000316882"/>
    </source>
</evidence>
<dbReference type="Proteomes" id="UP000316882">
    <property type="component" value="Unassembled WGS sequence"/>
</dbReference>
<dbReference type="InterPro" id="IPR003661">
    <property type="entry name" value="HisK_dim/P_dom"/>
</dbReference>
<keyword evidence="12" id="KW-1185">Reference proteome</keyword>
<gene>
    <name evidence="11" type="ORF">BPA01_03750</name>
</gene>
<dbReference type="PROSITE" id="PS50109">
    <property type="entry name" value="HIS_KIN"/>
    <property type="match status" value="1"/>
</dbReference>
<sequence length="648" mass="72996">MRRFAWLIALFTLVCLFVPIAHTKAQEERLIRVGFDKSLPPLSYVDKNGEAVGFDIELIRSMDALHGYQIEYVPLEWEDAVIKLREGQLDVVVGMKYTSTRDTQFDFSDSYLTAADAFVIPQAMRDISAISDLRGKVVAIQRDDAGVSQLESIRGGKRLAAFSQTDALEMLFLDRADVFLGNRWTAEYMLERTGKGSDYRIRTGLIPPSDYAFAVREGNYELVNKLNAGLAQLHRNGVYEQLYSRYLEPYSALAIDWWRKLVYGLLIVMGIVIVVLTGSFLWNKRLQKAVRRQTAALADSFAFQTTVLNSVDNGILSFDQEGKITLINHAAQKWLGNMDKPEAASVMDCLPELPVRELLQMQDARVLEGELHLGDGTGRIVQYYLATLTNGAGQRTGGILCLQDRTEQKHLQARLIAQEKMRALGELVAGIAHEIRNPLTAIKTFAELLPRKLNDERFRAQLVEHVPEEVARMNRIIEDLLDYSREKPLQRKRENLLEIVQSVQGLFAKRLESERIETKLDPTLDVDVLVDRDRIKQVLINLLLNASEAMAQQSADKQLTFRVLPGEARAVCLAISDTGPGMSEQDRLHLFQPFFTTKSQGIGLGLYLSQKIMHDHGGEITVQSTEGAGTTFYLHFAKGETGDEHLDH</sequence>
<comment type="caution">
    <text evidence="11">The sequence shown here is derived from an EMBL/GenBank/DDBJ whole genome shotgun (WGS) entry which is preliminary data.</text>
</comment>